<dbReference type="Proteomes" id="UP001482620">
    <property type="component" value="Unassembled WGS sequence"/>
</dbReference>
<feature type="signal peptide" evidence="1">
    <location>
        <begin position="1"/>
        <end position="15"/>
    </location>
</feature>
<sequence length="76" mass="8476">MLLFFLQLFHTVALCETLYRCGSVTASITGTQHSTLSRILALQTALTTSTTPCLHLRSQRKMQIDSVSEDQESSRT</sequence>
<accession>A0ABV0U8J6</accession>
<feature type="chain" id="PRO_5046435525" description="Secreted protein" evidence="1">
    <location>
        <begin position="16"/>
        <end position="76"/>
    </location>
</feature>
<keyword evidence="3" id="KW-1185">Reference proteome</keyword>
<protein>
    <recommendedName>
        <fullName evidence="4">Secreted protein</fullName>
    </recommendedName>
</protein>
<evidence type="ECO:0000256" key="1">
    <source>
        <dbReference type="SAM" id="SignalP"/>
    </source>
</evidence>
<gene>
    <name evidence="2" type="ORF">ILYODFUR_023811</name>
</gene>
<evidence type="ECO:0000313" key="3">
    <source>
        <dbReference type="Proteomes" id="UP001482620"/>
    </source>
</evidence>
<dbReference type="EMBL" id="JAHRIQ010060689">
    <property type="protein sequence ID" value="MEQ2241284.1"/>
    <property type="molecule type" value="Genomic_DNA"/>
</dbReference>
<organism evidence="2 3">
    <name type="scientific">Ilyodon furcidens</name>
    <name type="common">goldbreast splitfin</name>
    <dbReference type="NCBI Taxonomy" id="33524"/>
    <lineage>
        <taxon>Eukaryota</taxon>
        <taxon>Metazoa</taxon>
        <taxon>Chordata</taxon>
        <taxon>Craniata</taxon>
        <taxon>Vertebrata</taxon>
        <taxon>Euteleostomi</taxon>
        <taxon>Actinopterygii</taxon>
        <taxon>Neopterygii</taxon>
        <taxon>Teleostei</taxon>
        <taxon>Neoteleostei</taxon>
        <taxon>Acanthomorphata</taxon>
        <taxon>Ovalentaria</taxon>
        <taxon>Atherinomorphae</taxon>
        <taxon>Cyprinodontiformes</taxon>
        <taxon>Goodeidae</taxon>
        <taxon>Ilyodon</taxon>
    </lineage>
</organism>
<proteinExistence type="predicted"/>
<evidence type="ECO:0008006" key="4">
    <source>
        <dbReference type="Google" id="ProtNLM"/>
    </source>
</evidence>
<comment type="caution">
    <text evidence="2">The sequence shown here is derived from an EMBL/GenBank/DDBJ whole genome shotgun (WGS) entry which is preliminary data.</text>
</comment>
<evidence type="ECO:0000313" key="2">
    <source>
        <dbReference type="EMBL" id="MEQ2241284.1"/>
    </source>
</evidence>
<name>A0ABV0U8J6_9TELE</name>
<keyword evidence="1" id="KW-0732">Signal</keyword>
<reference evidence="2 3" key="1">
    <citation type="submission" date="2021-06" db="EMBL/GenBank/DDBJ databases">
        <authorList>
            <person name="Palmer J.M."/>
        </authorList>
    </citation>
    <scope>NUCLEOTIDE SEQUENCE [LARGE SCALE GENOMIC DNA]</scope>
    <source>
        <strain evidence="3">if_2019</strain>
        <tissue evidence="2">Muscle</tissue>
    </source>
</reference>